<keyword evidence="3" id="KW-1185">Reference proteome</keyword>
<reference evidence="2" key="2">
    <citation type="submission" date="2023-06" db="EMBL/GenBank/DDBJ databases">
        <authorList>
            <consortium name="Lawrence Berkeley National Laboratory"/>
            <person name="Haridas S."/>
            <person name="Hensen N."/>
            <person name="Bonometti L."/>
            <person name="Westerberg I."/>
            <person name="Brannstrom I.O."/>
            <person name="Guillou S."/>
            <person name="Cros-Aarteil S."/>
            <person name="Calhoun S."/>
            <person name="Kuo A."/>
            <person name="Mondo S."/>
            <person name="Pangilinan J."/>
            <person name="Riley R."/>
            <person name="Labutti K."/>
            <person name="Andreopoulos B."/>
            <person name="Lipzen A."/>
            <person name="Chen C."/>
            <person name="Yanf M."/>
            <person name="Daum C."/>
            <person name="Ng V."/>
            <person name="Clum A."/>
            <person name="Steindorff A."/>
            <person name="Ohm R."/>
            <person name="Martin F."/>
            <person name="Silar P."/>
            <person name="Natvig D."/>
            <person name="Lalanne C."/>
            <person name="Gautier V."/>
            <person name="Ament-Velasquez S.L."/>
            <person name="Kruys A."/>
            <person name="Hutchinson M.I."/>
            <person name="Powell A.J."/>
            <person name="Barry K."/>
            <person name="Miller A.N."/>
            <person name="Grigoriev I.V."/>
            <person name="Debuchy R."/>
            <person name="Gladieux P."/>
            <person name="Thoren M.H."/>
            <person name="Johannesson H."/>
        </authorList>
    </citation>
    <scope>NUCLEOTIDE SEQUENCE</scope>
    <source>
        <strain evidence="2">CBS 955.72</strain>
    </source>
</reference>
<protein>
    <submittedName>
        <fullName evidence="2">Uncharacterized protein</fullName>
    </submittedName>
</protein>
<dbReference type="AlphaFoldDB" id="A0AAJ0HE95"/>
<accession>A0AAJ0HE95</accession>
<evidence type="ECO:0000256" key="1">
    <source>
        <dbReference type="SAM" id="MobiDB-lite"/>
    </source>
</evidence>
<evidence type="ECO:0000313" key="3">
    <source>
        <dbReference type="Proteomes" id="UP001275084"/>
    </source>
</evidence>
<reference evidence="2" key="1">
    <citation type="journal article" date="2023" name="Mol. Phylogenet. Evol.">
        <title>Genome-scale phylogeny and comparative genomics of the fungal order Sordariales.</title>
        <authorList>
            <person name="Hensen N."/>
            <person name="Bonometti L."/>
            <person name="Westerberg I."/>
            <person name="Brannstrom I.O."/>
            <person name="Guillou S."/>
            <person name="Cros-Aarteil S."/>
            <person name="Calhoun S."/>
            <person name="Haridas S."/>
            <person name="Kuo A."/>
            <person name="Mondo S."/>
            <person name="Pangilinan J."/>
            <person name="Riley R."/>
            <person name="LaButti K."/>
            <person name="Andreopoulos B."/>
            <person name="Lipzen A."/>
            <person name="Chen C."/>
            <person name="Yan M."/>
            <person name="Daum C."/>
            <person name="Ng V."/>
            <person name="Clum A."/>
            <person name="Steindorff A."/>
            <person name="Ohm R.A."/>
            <person name="Martin F."/>
            <person name="Silar P."/>
            <person name="Natvig D.O."/>
            <person name="Lalanne C."/>
            <person name="Gautier V."/>
            <person name="Ament-Velasquez S.L."/>
            <person name="Kruys A."/>
            <person name="Hutchinson M.I."/>
            <person name="Powell A.J."/>
            <person name="Barry K."/>
            <person name="Miller A.N."/>
            <person name="Grigoriev I.V."/>
            <person name="Debuchy R."/>
            <person name="Gladieux P."/>
            <person name="Hiltunen Thoren M."/>
            <person name="Johannesson H."/>
        </authorList>
    </citation>
    <scope>NUCLEOTIDE SEQUENCE</scope>
    <source>
        <strain evidence="2">CBS 955.72</strain>
    </source>
</reference>
<dbReference type="Proteomes" id="UP001275084">
    <property type="component" value="Unassembled WGS sequence"/>
</dbReference>
<proteinExistence type="predicted"/>
<name>A0AAJ0HE95_9PEZI</name>
<sequence>GDVPITMAKRKADDAAEHVPITMAKRTAGAGAGDIKDANNPIRLTRKNLALLNSLNGDNNSDDDRNNSGYPESENDSDTMNKLSTTTSGFEARAYENGILDSTTSKAPQDLDAIRLHLARRRSSTQPSEHAHQQYYHNVSDSFNEATASVFVQVDVMKRHNDLNYNQMNNRAITQIPEEGFNQGLSNPIPDLLEGLKTKRLPSRIHDHALHKDCSLALCHFAVEFKRTDGNLYQAGHQAAYDGATMVYARNQALVQAKVDAASVQGLGAVVDKAAKETAVITCATDGKVAEVFAHHFQDGEYHQNLVARESLLDYPNRGRELIRNAQDYARNKSYEL</sequence>
<evidence type="ECO:0000313" key="2">
    <source>
        <dbReference type="EMBL" id="KAK3348991.1"/>
    </source>
</evidence>
<feature type="region of interest" description="Disordered" evidence="1">
    <location>
        <begin position="53"/>
        <end position="84"/>
    </location>
</feature>
<organism evidence="2 3">
    <name type="scientific">Lasiosphaeria hispida</name>
    <dbReference type="NCBI Taxonomy" id="260671"/>
    <lineage>
        <taxon>Eukaryota</taxon>
        <taxon>Fungi</taxon>
        <taxon>Dikarya</taxon>
        <taxon>Ascomycota</taxon>
        <taxon>Pezizomycotina</taxon>
        <taxon>Sordariomycetes</taxon>
        <taxon>Sordariomycetidae</taxon>
        <taxon>Sordariales</taxon>
        <taxon>Lasiosphaeriaceae</taxon>
        <taxon>Lasiosphaeria</taxon>
    </lineage>
</organism>
<gene>
    <name evidence="2" type="ORF">B0T25DRAFT_415257</name>
</gene>
<feature type="non-terminal residue" evidence="2">
    <location>
        <position position="337"/>
    </location>
</feature>
<dbReference type="EMBL" id="JAUIQD010000005">
    <property type="protein sequence ID" value="KAK3348991.1"/>
    <property type="molecule type" value="Genomic_DNA"/>
</dbReference>
<comment type="caution">
    <text evidence="2">The sequence shown here is derived from an EMBL/GenBank/DDBJ whole genome shotgun (WGS) entry which is preliminary data.</text>
</comment>
<feature type="non-terminal residue" evidence="2">
    <location>
        <position position="1"/>
    </location>
</feature>